<accession>A0A8J3GLW4</accession>
<dbReference type="AlphaFoldDB" id="A0A8J3GLW4"/>
<evidence type="ECO:0000313" key="2">
    <source>
        <dbReference type="EMBL" id="GHD24041.1"/>
    </source>
</evidence>
<reference evidence="2" key="2">
    <citation type="submission" date="2020-09" db="EMBL/GenBank/DDBJ databases">
        <authorList>
            <person name="Sun Q."/>
            <person name="Kim S."/>
        </authorList>
    </citation>
    <scope>NUCLEOTIDE SEQUENCE</scope>
    <source>
        <strain evidence="2">KCTC 42249</strain>
    </source>
</reference>
<keyword evidence="3" id="KW-1185">Reference proteome</keyword>
<comment type="caution">
    <text evidence="2">The sequence shown here is derived from an EMBL/GenBank/DDBJ whole genome shotgun (WGS) entry which is preliminary data.</text>
</comment>
<protein>
    <submittedName>
        <fullName evidence="2">MarR family transcriptional regulator</fullName>
    </submittedName>
</protein>
<name>A0A8J3GLW4_9HYPH</name>
<dbReference type="GO" id="GO:0003700">
    <property type="term" value="F:DNA-binding transcription factor activity"/>
    <property type="evidence" value="ECO:0007669"/>
    <property type="project" value="InterPro"/>
</dbReference>
<dbReference type="Pfam" id="PF01047">
    <property type="entry name" value="MarR"/>
    <property type="match status" value="1"/>
</dbReference>
<proteinExistence type="predicted"/>
<dbReference type="InterPro" id="IPR036388">
    <property type="entry name" value="WH-like_DNA-bd_sf"/>
</dbReference>
<dbReference type="InterPro" id="IPR000835">
    <property type="entry name" value="HTH_MarR-typ"/>
</dbReference>
<dbReference type="InterPro" id="IPR036390">
    <property type="entry name" value="WH_DNA-bd_sf"/>
</dbReference>
<gene>
    <name evidence="2" type="ORF">GCM10016234_39890</name>
</gene>
<sequence>MNAAADFYRRVEADCPAFQARATARSLTRYYNAAFQPLGITAEQFSLLVGIAGSTKPTLVELATRAGVDATTLSRAVRTLEHSGLVYSGGGRGRAGKRLDLTHPGYTLMEEAMPIWERARSQLADALGDDMMKAAHSAMCGLSAAAQTAISGPLSNSSR</sequence>
<feature type="domain" description="HTH marR-type" evidence="1">
    <location>
        <begin position="33"/>
        <end position="132"/>
    </location>
</feature>
<organism evidence="2 3">
    <name type="scientific">Tianweitania populi</name>
    <dbReference type="NCBI Taxonomy" id="1607949"/>
    <lineage>
        <taxon>Bacteria</taxon>
        <taxon>Pseudomonadati</taxon>
        <taxon>Pseudomonadota</taxon>
        <taxon>Alphaproteobacteria</taxon>
        <taxon>Hyphomicrobiales</taxon>
        <taxon>Phyllobacteriaceae</taxon>
        <taxon>Tianweitania</taxon>
    </lineage>
</organism>
<evidence type="ECO:0000313" key="3">
    <source>
        <dbReference type="Proteomes" id="UP000630142"/>
    </source>
</evidence>
<dbReference type="SUPFAM" id="SSF46785">
    <property type="entry name" value="Winged helix' DNA-binding domain"/>
    <property type="match status" value="1"/>
</dbReference>
<evidence type="ECO:0000259" key="1">
    <source>
        <dbReference type="SMART" id="SM00347"/>
    </source>
</evidence>
<reference evidence="2" key="1">
    <citation type="journal article" date="2014" name="Int. J. Syst. Evol. Microbiol.">
        <title>Complete genome sequence of Corynebacterium casei LMG S-19264T (=DSM 44701T), isolated from a smear-ripened cheese.</title>
        <authorList>
            <consortium name="US DOE Joint Genome Institute (JGI-PGF)"/>
            <person name="Walter F."/>
            <person name="Albersmeier A."/>
            <person name="Kalinowski J."/>
            <person name="Ruckert C."/>
        </authorList>
    </citation>
    <scope>NUCLEOTIDE SEQUENCE</scope>
    <source>
        <strain evidence="2">KCTC 42249</strain>
    </source>
</reference>
<dbReference type="Proteomes" id="UP000630142">
    <property type="component" value="Unassembled WGS sequence"/>
</dbReference>
<dbReference type="SMART" id="SM00347">
    <property type="entry name" value="HTH_MARR"/>
    <property type="match status" value="1"/>
</dbReference>
<dbReference type="RefSeq" id="WP_189507447.1">
    <property type="nucleotide sequence ID" value="NZ_BMZQ01000006.1"/>
</dbReference>
<dbReference type="Gene3D" id="1.10.10.10">
    <property type="entry name" value="Winged helix-like DNA-binding domain superfamily/Winged helix DNA-binding domain"/>
    <property type="match status" value="1"/>
</dbReference>
<dbReference type="EMBL" id="BMZQ01000006">
    <property type="protein sequence ID" value="GHD24041.1"/>
    <property type="molecule type" value="Genomic_DNA"/>
</dbReference>